<dbReference type="AlphaFoldDB" id="A0A8S2FYW5"/>
<protein>
    <submittedName>
        <fullName evidence="1">Uncharacterized protein</fullName>
    </submittedName>
</protein>
<gene>
    <name evidence="1" type="ORF">OVA965_LOCUS41464</name>
    <name evidence="2" type="ORF">TMI583_LOCUS43124</name>
</gene>
<dbReference type="Proteomes" id="UP000682733">
    <property type="component" value="Unassembled WGS sequence"/>
</dbReference>
<reference evidence="1" key="1">
    <citation type="submission" date="2021-02" db="EMBL/GenBank/DDBJ databases">
        <authorList>
            <person name="Nowell W R."/>
        </authorList>
    </citation>
    <scope>NUCLEOTIDE SEQUENCE</scope>
</reference>
<organism evidence="1 3">
    <name type="scientific">Didymodactylos carnosus</name>
    <dbReference type="NCBI Taxonomy" id="1234261"/>
    <lineage>
        <taxon>Eukaryota</taxon>
        <taxon>Metazoa</taxon>
        <taxon>Spiralia</taxon>
        <taxon>Gnathifera</taxon>
        <taxon>Rotifera</taxon>
        <taxon>Eurotatoria</taxon>
        <taxon>Bdelloidea</taxon>
        <taxon>Philodinida</taxon>
        <taxon>Philodinidae</taxon>
        <taxon>Didymodactylos</taxon>
    </lineage>
</organism>
<dbReference type="EMBL" id="CAJNOK010047802">
    <property type="protein sequence ID" value="CAF1589385.1"/>
    <property type="molecule type" value="Genomic_DNA"/>
</dbReference>
<evidence type="ECO:0000313" key="1">
    <source>
        <dbReference type="EMBL" id="CAF1589385.1"/>
    </source>
</evidence>
<proteinExistence type="predicted"/>
<evidence type="ECO:0000313" key="3">
    <source>
        <dbReference type="Proteomes" id="UP000677228"/>
    </source>
</evidence>
<name>A0A8S2FYW5_9BILA</name>
<sequence length="84" mass="9561">ENRLDGDNQENWTTFKRLFLNDDKSSWLSPPWGEQVANCSVSEFADSLSSLGTMLEKKQDIMEKPDFDGIITTNISQNLFTAWG</sequence>
<dbReference type="Proteomes" id="UP000677228">
    <property type="component" value="Unassembled WGS sequence"/>
</dbReference>
<accession>A0A8S2FYW5</accession>
<comment type="caution">
    <text evidence="1">The sequence shown here is derived from an EMBL/GenBank/DDBJ whole genome shotgun (WGS) entry which is preliminary data.</text>
</comment>
<dbReference type="EMBL" id="CAJOBA010071183">
    <property type="protein sequence ID" value="CAF4392792.1"/>
    <property type="molecule type" value="Genomic_DNA"/>
</dbReference>
<evidence type="ECO:0000313" key="2">
    <source>
        <dbReference type="EMBL" id="CAF4392792.1"/>
    </source>
</evidence>
<feature type="non-terminal residue" evidence="1">
    <location>
        <position position="1"/>
    </location>
</feature>